<dbReference type="Pfam" id="PF13639">
    <property type="entry name" value="zf-RING_2"/>
    <property type="match status" value="1"/>
</dbReference>
<evidence type="ECO:0000256" key="9">
    <source>
        <dbReference type="ARBA" id="ARBA00022833"/>
    </source>
</evidence>
<comment type="pathway">
    <text evidence="2">Protein modification; protein ubiquitination.</text>
</comment>
<evidence type="ECO:0000313" key="14">
    <source>
        <dbReference type="Ensembl" id="ENSEEEP00000014482.2"/>
    </source>
</evidence>
<dbReference type="CDD" id="cd16732">
    <property type="entry name" value="RING-HC_MKRN4"/>
    <property type="match status" value="1"/>
</dbReference>
<name>A0A4W4ESH9_ELEEL</name>
<dbReference type="SUPFAM" id="SSF90229">
    <property type="entry name" value="CCCH zinc finger"/>
    <property type="match status" value="3"/>
</dbReference>
<evidence type="ECO:0000256" key="11">
    <source>
        <dbReference type="SAM" id="MobiDB-lite"/>
    </source>
</evidence>
<dbReference type="GeneID" id="113590106"/>
<keyword evidence="7 10" id="KW-0863">Zinc-finger</keyword>
<keyword evidence="8" id="KW-0833">Ubl conjugation pathway</keyword>
<evidence type="ECO:0000256" key="4">
    <source>
        <dbReference type="ARBA" id="ARBA00022679"/>
    </source>
</evidence>
<evidence type="ECO:0000256" key="7">
    <source>
        <dbReference type="ARBA" id="ARBA00022771"/>
    </source>
</evidence>
<dbReference type="UniPathway" id="UPA00143"/>
<dbReference type="Proteomes" id="UP000314983">
    <property type="component" value="Chromosome 23"/>
</dbReference>
<evidence type="ECO:0000256" key="10">
    <source>
        <dbReference type="PROSITE-ProRule" id="PRU00723"/>
    </source>
</evidence>
<evidence type="ECO:0000256" key="3">
    <source>
        <dbReference type="ARBA" id="ARBA00012483"/>
    </source>
</evidence>
<dbReference type="InterPro" id="IPR000571">
    <property type="entry name" value="Znf_CCCH"/>
</dbReference>
<feature type="domain" description="C3H1-type" evidence="13">
    <location>
        <begin position="315"/>
        <end position="343"/>
    </location>
</feature>
<dbReference type="SUPFAM" id="SSF57850">
    <property type="entry name" value="RING/U-box"/>
    <property type="match status" value="1"/>
</dbReference>
<dbReference type="PROSITE" id="PS50089">
    <property type="entry name" value="ZF_RING_2"/>
    <property type="match status" value="1"/>
</dbReference>
<evidence type="ECO:0000256" key="6">
    <source>
        <dbReference type="ARBA" id="ARBA00022737"/>
    </source>
</evidence>
<dbReference type="Pfam" id="PF18044">
    <property type="entry name" value="zf-CCCH_4"/>
    <property type="match status" value="2"/>
</dbReference>
<dbReference type="InterPro" id="IPR017907">
    <property type="entry name" value="Znf_RING_CS"/>
</dbReference>
<feature type="compositionally biased region" description="Polar residues" evidence="11">
    <location>
        <begin position="162"/>
        <end position="185"/>
    </location>
</feature>
<feature type="zinc finger region" description="C3H1-type" evidence="10">
    <location>
        <begin position="49"/>
        <end position="75"/>
    </location>
</feature>
<feature type="compositionally biased region" description="Polar residues" evidence="11">
    <location>
        <begin position="194"/>
        <end position="213"/>
    </location>
</feature>
<dbReference type="OMA" id="CLQCIMT"/>
<dbReference type="Gene3D" id="4.10.1000.10">
    <property type="entry name" value="Zinc finger, CCCH-type"/>
    <property type="match status" value="1"/>
</dbReference>
<dbReference type="EC" id="2.3.2.27" evidence="3"/>
<keyword evidence="9 10" id="KW-0862">Zinc</keyword>
<keyword evidence="4" id="KW-0808">Transferase</keyword>
<dbReference type="InterPro" id="IPR036855">
    <property type="entry name" value="Znf_CCCH_sf"/>
</dbReference>
<reference evidence="14" key="3">
    <citation type="submission" date="2020-05" db="EMBL/GenBank/DDBJ databases">
        <title>Electrophorus electricus (electric eel) genome, fEleEle1, primary haplotype.</title>
        <authorList>
            <person name="Myers G."/>
            <person name="Meyer A."/>
            <person name="Fedrigo O."/>
            <person name="Formenti G."/>
            <person name="Rhie A."/>
            <person name="Tracey A."/>
            <person name="Sims Y."/>
            <person name="Jarvis E.D."/>
        </authorList>
    </citation>
    <scope>NUCLEOTIDE SEQUENCE [LARGE SCALE GENOMIC DNA]</scope>
</reference>
<dbReference type="FunFam" id="3.30.40.10:FF:000117">
    <property type="entry name" value="Probable E3 ubiquitin-protein ligase makorin-1"/>
    <property type="match status" value="1"/>
</dbReference>
<feature type="domain" description="C3H1-type" evidence="13">
    <location>
        <begin position="49"/>
        <end position="75"/>
    </location>
</feature>
<dbReference type="InterPro" id="IPR013083">
    <property type="entry name" value="Znf_RING/FYVE/PHD"/>
</dbReference>
<feature type="domain" description="RING-type" evidence="12">
    <location>
        <begin position="232"/>
        <end position="286"/>
    </location>
</feature>
<dbReference type="PROSITE" id="PS00518">
    <property type="entry name" value="ZF_RING_1"/>
    <property type="match status" value="1"/>
</dbReference>
<reference evidence="15" key="1">
    <citation type="journal article" date="2014" name="Science">
        <title>Nonhuman genetics. Genomic basis for the convergent evolution of electric organs.</title>
        <authorList>
            <person name="Gallant J.R."/>
            <person name="Traeger L.L."/>
            <person name="Volkening J.D."/>
            <person name="Moffett H."/>
            <person name="Chen P.H."/>
            <person name="Novina C.D."/>
            <person name="Phillips G.N.Jr."/>
            <person name="Anand R."/>
            <person name="Wells G.B."/>
            <person name="Pinch M."/>
            <person name="Guth R."/>
            <person name="Unguez G.A."/>
            <person name="Albert J.S."/>
            <person name="Zakon H.H."/>
            <person name="Samanta M.P."/>
            <person name="Sussman M.R."/>
        </authorList>
    </citation>
    <scope>NUCLEOTIDE SEQUENCE [LARGE SCALE GENOMIC DNA]</scope>
</reference>
<dbReference type="GO" id="GO:0000209">
    <property type="term" value="P:protein polyubiquitination"/>
    <property type="evidence" value="ECO:0007669"/>
    <property type="project" value="InterPro"/>
</dbReference>
<proteinExistence type="predicted"/>
<evidence type="ECO:0000313" key="15">
    <source>
        <dbReference type="Proteomes" id="UP000314983"/>
    </source>
</evidence>
<dbReference type="Gene3D" id="3.30.1370.210">
    <property type="match status" value="1"/>
</dbReference>
<keyword evidence="5 10" id="KW-0479">Metal-binding</keyword>
<evidence type="ECO:0000256" key="5">
    <source>
        <dbReference type="ARBA" id="ARBA00022723"/>
    </source>
</evidence>
<dbReference type="STRING" id="8005.ENSEEEP00000014482"/>
<dbReference type="PANTHER" id="PTHR11224">
    <property type="entry name" value="MAKORIN-RELATED"/>
    <property type="match status" value="1"/>
</dbReference>
<reference evidence="14" key="4">
    <citation type="submission" date="2025-08" db="UniProtKB">
        <authorList>
            <consortium name="Ensembl"/>
        </authorList>
    </citation>
    <scope>IDENTIFICATION</scope>
</reference>
<reference evidence="14" key="5">
    <citation type="submission" date="2025-09" db="UniProtKB">
        <authorList>
            <consortium name="Ensembl"/>
        </authorList>
    </citation>
    <scope>IDENTIFICATION</scope>
</reference>
<dbReference type="PANTHER" id="PTHR11224:SF39">
    <property type="entry name" value="RING-TYPE E3 UBIQUITIN TRANSFERASE"/>
    <property type="match status" value="1"/>
</dbReference>
<evidence type="ECO:0000256" key="2">
    <source>
        <dbReference type="ARBA" id="ARBA00004906"/>
    </source>
</evidence>
<evidence type="ECO:0000256" key="1">
    <source>
        <dbReference type="ARBA" id="ARBA00000900"/>
    </source>
</evidence>
<dbReference type="RefSeq" id="XP_026888918.2">
    <property type="nucleotide sequence ID" value="XM_027033117.2"/>
</dbReference>
<dbReference type="SMART" id="SM00184">
    <property type="entry name" value="RING"/>
    <property type="match status" value="1"/>
</dbReference>
<evidence type="ECO:0000259" key="13">
    <source>
        <dbReference type="PROSITE" id="PS50103"/>
    </source>
</evidence>
<feature type="domain" description="C3H1-type" evidence="13">
    <location>
        <begin position="19"/>
        <end position="46"/>
    </location>
</feature>
<comment type="catalytic activity">
    <reaction evidence="1">
        <text>S-ubiquitinyl-[E2 ubiquitin-conjugating enzyme]-L-cysteine + [acceptor protein]-L-lysine = [E2 ubiquitin-conjugating enzyme]-L-cysteine + N(6)-ubiquitinyl-[acceptor protein]-L-lysine.</text>
        <dbReference type="EC" id="2.3.2.27"/>
    </reaction>
</comment>
<feature type="zinc finger region" description="C3H1-type" evidence="10">
    <location>
        <begin position="315"/>
        <end position="343"/>
    </location>
</feature>
<accession>A0A4W4ESH9</accession>
<dbReference type="CTD" id="559882"/>
<protein>
    <recommendedName>
        <fullName evidence="3">RING-type E3 ubiquitin transferase</fullName>
        <ecNumber evidence="3">2.3.2.27</ecNumber>
    </recommendedName>
</protein>
<dbReference type="Gene3D" id="3.30.40.10">
    <property type="entry name" value="Zinc/RING finger domain, C3HC4 (zinc finger)"/>
    <property type="match status" value="1"/>
</dbReference>
<reference evidence="15" key="2">
    <citation type="journal article" date="2017" name="Sci. Adv.">
        <title>A tail of two voltages: Proteomic comparison of the three electric organs of the electric eel.</title>
        <authorList>
            <person name="Traeger L.L."/>
            <person name="Sabat G."/>
            <person name="Barrett-Wilt G.A."/>
            <person name="Wells G.B."/>
            <person name="Sussman M.R."/>
        </authorList>
    </citation>
    <scope>NUCLEOTIDE SEQUENCE [LARGE SCALE GENOMIC DNA]</scope>
</reference>
<dbReference type="InterPro" id="IPR001841">
    <property type="entry name" value="Znf_RING"/>
</dbReference>
<dbReference type="InterPro" id="IPR045072">
    <property type="entry name" value="MKRN-like"/>
</dbReference>
<sequence length="396" mass="44605">MRMDRCNVPYRHAAKHGFNVERQLCRQFINGSCRYGQRCSYLHEWPTVQSVQVCRYFQKGGCWFGDSCRYLHVAPYVDNGTSGGRRGSAPVVHASALVGHTLTDRRGSEPSLFPRQGAHSWSRRRSEPLVTNLRQQSLHLTTNIAEEEEDAVAPQPQDEGWQPQQCEDPTQSHSSSFVGSMSNAASAEVKGKNVSKTGNQETSNQYGGVSGATASAEQGQSEAYNQSKNVLCGICMDKVYEKATARERRFGILPNCNHAFCLGCIMTWRKTKDFQEDVIKACPQCRVKSSFYIPSKFWVGEGEPKAELIASFKAKSSKIKCNFFMHHGYCPFASECIFSHDLPPGYRPHRRRFRPKNTTGLLGSIDGEDQRILSYFIALTLLDDEDFDFLDEYEVS</sequence>
<dbReference type="AlphaFoldDB" id="A0A4W4ESH9"/>
<evidence type="ECO:0000259" key="12">
    <source>
        <dbReference type="PROSITE" id="PS50089"/>
    </source>
</evidence>
<feature type="zinc finger region" description="C3H1-type" evidence="10">
    <location>
        <begin position="19"/>
        <end position="46"/>
    </location>
</feature>
<dbReference type="GO" id="GO:0008270">
    <property type="term" value="F:zinc ion binding"/>
    <property type="evidence" value="ECO:0007669"/>
    <property type="project" value="UniProtKB-KW"/>
</dbReference>
<dbReference type="InterPro" id="IPR041367">
    <property type="entry name" value="Znf-CCCH_4"/>
</dbReference>
<dbReference type="Ensembl" id="ENSEEET00000014657.2">
    <property type="protein sequence ID" value="ENSEEEP00000014482.2"/>
    <property type="gene ID" value="ENSEEEG00000007210.2"/>
</dbReference>
<feature type="region of interest" description="Disordered" evidence="11">
    <location>
        <begin position="149"/>
        <end position="213"/>
    </location>
</feature>
<dbReference type="GO" id="GO:0061630">
    <property type="term" value="F:ubiquitin protein ligase activity"/>
    <property type="evidence" value="ECO:0007669"/>
    <property type="project" value="UniProtKB-EC"/>
</dbReference>
<feature type="region of interest" description="Disordered" evidence="11">
    <location>
        <begin position="103"/>
        <end position="128"/>
    </location>
</feature>
<keyword evidence="6" id="KW-0677">Repeat</keyword>
<keyword evidence="15" id="KW-1185">Reference proteome</keyword>
<organism evidence="14 15">
    <name type="scientific">Electrophorus electricus</name>
    <name type="common">Electric eel</name>
    <name type="synonym">Gymnotus electricus</name>
    <dbReference type="NCBI Taxonomy" id="8005"/>
    <lineage>
        <taxon>Eukaryota</taxon>
        <taxon>Metazoa</taxon>
        <taxon>Chordata</taxon>
        <taxon>Craniata</taxon>
        <taxon>Vertebrata</taxon>
        <taxon>Euteleostomi</taxon>
        <taxon>Actinopterygii</taxon>
        <taxon>Neopterygii</taxon>
        <taxon>Teleostei</taxon>
        <taxon>Ostariophysi</taxon>
        <taxon>Gymnotiformes</taxon>
        <taxon>Gymnotoidei</taxon>
        <taxon>Gymnotidae</taxon>
        <taxon>Electrophorus</taxon>
    </lineage>
</organism>
<dbReference type="GeneTree" id="ENSGT00950000183077"/>
<evidence type="ECO:0000256" key="8">
    <source>
        <dbReference type="ARBA" id="ARBA00022786"/>
    </source>
</evidence>
<dbReference type="PROSITE" id="PS50103">
    <property type="entry name" value="ZF_C3H1"/>
    <property type="match status" value="3"/>
</dbReference>
<gene>
    <name evidence="14" type="primary">mkrn4</name>
</gene>
<dbReference type="SMART" id="SM00356">
    <property type="entry name" value="ZnF_C3H1"/>
    <property type="match status" value="3"/>
</dbReference>